<evidence type="ECO:0000256" key="3">
    <source>
        <dbReference type="ARBA" id="ARBA00022598"/>
    </source>
</evidence>
<keyword evidence="3" id="KW-0436">Ligase</keyword>
<evidence type="ECO:0000256" key="2">
    <source>
        <dbReference type="ARBA" id="ARBA00013047"/>
    </source>
</evidence>
<dbReference type="Pfam" id="PF02769">
    <property type="entry name" value="AIRS_C"/>
    <property type="match status" value="1"/>
</dbReference>
<dbReference type="Gene3D" id="3.90.650.10">
    <property type="entry name" value="PurM-like C-terminal domain"/>
    <property type="match status" value="1"/>
</dbReference>
<dbReference type="UniPathway" id="UPA00074">
    <property type="reaction ID" value="UER00129"/>
</dbReference>
<evidence type="ECO:0000259" key="6">
    <source>
        <dbReference type="Pfam" id="PF02769"/>
    </source>
</evidence>
<dbReference type="PANTHER" id="PTHR10520:SF12">
    <property type="entry name" value="TRIFUNCTIONAL PURINE BIOSYNTHETIC PROTEIN ADENOSINE-3"/>
    <property type="match status" value="1"/>
</dbReference>
<dbReference type="GO" id="GO:0004641">
    <property type="term" value="F:phosphoribosylformylglycinamidine cyclo-ligase activity"/>
    <property type="evidence" value="ECO:0007669"/>
    <property type="project" value="UniProtKB-EC"/>
</dbReference>
<sequence length="145" mass="16029">NLTVGQALLSPTRTYLPVAKVLLDEMRSAITGLVHCSGGGQTKCLRFGTGVKHVKDDLFSIPPLFREIQRASGTSDQEMHRVYNLGHRFEAYCEPSAADEIIAVARSFDIDAKVVGRTEPTEREDGANHLLIRRGETELTYALDE</sequence>
<evidence type="ECO:0000256" key="5">
    <source>
        <dbReference type="ARBA" id="ARBA00022840"/>
    </source>
</evidence>
<name>A0A382YMP3_9ZZZZ</name>
<gene>
    <name evidence="7" type="ORF">METZ01_LOCUS436632</name>
</gene>
<reference evidence="7" key="1">
    <citation type="submission" date="2018-05" db="EMBL/GenBank/DDBJ databases">
        <authorList>
            <person name="Lanie J.A."/>
            <person name="Ng W.-L."/>
            <person name="Kazmierczak K.M."/>
            <person name="Andrzejewski T.M."/>
            <person name="Davidsen T.M."/>
            <person name="Wayne K.J."/>
            <person name="Tettelin H."/>
            <person name="Glass J.I."/>
            <person name="Rusch D."/>
            <person name="Podicherti R."/>
            <person name="Tsui H.-C.T."/>
            <person name="Winkler M.E."/>
        </authorList>
    </citation>
    <scope>NUCLEOTIDE SEQUENCE</scope>
</reference>
<dbReference type="InterPro" id="IPR004733">
    <property type="entry name" value="PurM_cligase"/>
</dbReference>
<evidence type="ECO:0000256" key="4">
    <source>
        <dbReference type="ARBA" id="ARBA00022741"/>
    </source>
</evidence>
<keyword evidence="4" id="KW-0547">Nucleotide-binding</keyword>
<evidence type="ECO:0000313" key="7">
    <source>
        <dbReference type="EMBL" id="SVD83778.1"/>
    </source>
</evidence>
<dbReference type="GO" id="GO:0006189">
    <property type="term" value="P:'de novo' IMP biosynthetic process"/>
    <property type="evidence" value="ECO:0007669"/>
    <property type="project" value="UniProtKB-UniPathway"/>
</dbReference>
<dbReference type="GO" id="GO:0004637">
    <property type="term" value="F:phosphoribosylamine-glycine ligase activity"/>
    <property type="evidence" value="ECO:0007669"/>
    <property type="project" value="TreeGrafter"/>
</dbReference>
<dbReference type="SUPFAM" id="SSF56042">
    <property type="entry name" value="PurM C-terminal domain-like"/>
    <property type="match status" value="1"/>
</dbReference>
<evidence type="ECO:0000256" key="1">
    <source>
        <dbReference type="ARBA" id="ARBA00004686"/>
    </source>
</evidence>
<dbReference type="GO" id="GO:0046084">
    <property type="term" value="P:adenine biosynthetic process"/>
    <property type="evidence" value="ECO:0007669"/>
    <property type="project" value="TreeGrafter"/>
</dbReference>
<organism evidence="7">
    <name type="scientific">marine metagenome</name>
    <dbReference type="NCBI Taxonomy" id="408172"/>
    <lineage>
        <taxon>unclassified sequences</taxon>
        <taxon>metagenomes</taxon>
        <taxon>ecological metagenomes</taxon>
    </lineage>
</organism>
<feature type="domain" description="PurM-like C-terminal" evidence="6">
    <location>
        <begin position="5"/>
        <end position="124"/>
    </location>
</feature>
<dbReference type="EC" id="6.3.3.1" evidence="2"/>
<dbReference type="GO" id="GO:0005524">
    <property type="term" value="F:ATP binding"/>
    <property type="evidence" value="ECO:0007669"/>
    <property type="project" value="UniProtKB-KW"/>
</dbReference>
<protein>
    <recommendedName>
        <fullName evidence="2">phosphoribosylformylglycinamidine cyclo-ligase</fullName>
        <ecNumber evidence="2">6.3.3.1</ecNumber>
    </recommendedName>
</protein>
<dbReference type="PANTHER" id="PTHR10520">
    <property type="entry name" value="TRIFUNCTIONAL PURINE BIOSYNTHETIC PROTEIN ADENOSINE-3-RELATED"/>
    <property type="match status" value="1"/>
</dbReference>
<dbReference type="AlphaFoldDB" id="A0A382YMP3"/>
<dbReference type="InterPro" id="IPR036676">
    <property type="entry name" value="PurM-like_C_sf"/>
</dbReference>
<dbReference type="InterPro" id="IPR010918">
    <property type="entry name" value="PurM-like_C_dom"/>
</dbReference>
<dbReference type="EMBL" id="UINC01176585">
    <property type="protein sequence ID" value="SVD83778.1"/>
    <property type="molecule type" value="Genomic_DNA"/>
</dbReference>
<proteinExistence type="predicted"/>
<accession>A0A382YMP3</accession>
<keyword evidence="5" id="KW-0067">ATP-binding</keyword>
<dbReference type="GO" id="GO:0005829">
    <property type="term" value="C:cytosol"/>
    <property type="evidence" value="ECO:0007669"/>
    <property type="project" value="TreeGrafter"/>
</dbReference>
<comment type="pathway">
    <text evidence="1">Purine metabolism; IMP biosynthesis via de novo pathway; 5-amino-1-(5-phospho-D-ribosyl)imidazole from N(2)-formyl-N(1)-(5-phospho-D-ribosyl)glycinamide: step 2/2.</text>
</comment>
<feature type="non-terminal residue" evidence="7">
    <location>
        <position position="1"/>
    </location>
</feature>